<dbReference type="Pfam" id="PF00654">
    <property type="entry name" value="Voltage_CLC"/>
    <property type="match status" value="1"/>
</dbReference>
<keyword evidence="2 5" id="KW-0812">Transmembrane</keyword>
<dbReference type="EMBL" id="JANFZH010000070">
    <property type="protein sequence ID" value="MCQ4841735.1"/>
    <property type="molecule type" value="Genomic_DNA"/>
</dbReference>
<dbReference type="PRINTS" id="PR00762">
    <property type="entry name" value="CLCHANNEL"/>
</dbReference>
<evidence type="ECO:0000256" key="3">
    <source>
        <dbReference type="ARBA" id="ARBA00022989"/>
    </source>
</evidence>
<gene>
    <name evidence="6" type="ORF">NE695_17630</name>
</gene>
<feature type="transmembrane region" description="Helical" evidence="5">
    <location>
        <begin position="325"/>
        <end position="343"/>
    </location>
</feature>
<proteinExistence type="predicted"/>
<feature type="transmembrane region" description="Helical" evidence="5">
    <location>
        <begin position="98"/>
        <end position="117"/>
    </location>
</feature>
<feature type="transmembrane region" description="Helical" evidence="5">
    <location>
        <begin position="380"/>
        <end position="401"/>
    </location>
</feature>
<feature type="transmembrane region" description="Helical" evidence="5">
    <location>
        <begin position="21"/>
        <end position="46"/>
    </location>
</feature>
<comment type="caution">
    <text evidence="6">The sequence shown here is derived from an EMBL/GenBank/DDBJ whole genome shotgun (WGS) entry which is preliminary data.</text>
</comment>
<feature type="transmembrane region" description="Helical" evidence="5">
    <location>
        <begin position="226"/>
        <end position="250"/>
    </location>
</feature>
<protein>
    <submittedName>
        <fullName evidence="6">Chloride channel protein</fullName>
    </submittedName>
</protein>
<organism evidence="6 7">
    <name type="scientific">Neglectibacter timonensis</name>
    <dbReference type="NCBI Taxonomy" id="1776382"/>
    <lineage>
        <taxon>Bacteria</taxon>
        <taxon>Bacillati</taxon>
        <taxon>Bacillota</taxon>
        <taxon>Clostridia</taxon>
        <taxon>Eubacteriales</taxon>
        <taxon>Oscillospiraceae</taxon>
        <taxon>Neglectibacter</taxon>
    </lineage>
</organism>
<evidence type="ECO:0000256" key="4">
    <source>
        <dbReference type="ARBA" id="ARBA00023136"/>
    </source>
</evidence>
<dbReference type="Gene3D" id="1.10.3080.10">
    <property type="entry name" value="Clc chloride channel"/>
    <property type="match status" value="1"/>
</dbReference>
<evidence type="ECO:0000313" key="7">
    <source>
        <dbReference type="Proteomes" id="UP001524473"/>
    </source>
</evidence>
<dbReference type="PANTHER" id="PTHR43427:SF12">
    <property type="entry name" value="CHLORIDE TRANSPORTER"/>
    <property type="match status" value="1"/>
</dbReference>
<evidence type="ECO:0000256" key="2">
    <source>
        <dbReference type="ARBA" id="ARBA00022692"/>
    </source>
</evidence>
<reference evidence="6 7" key="1">
    <citation type="submission" date="2022-06" db="EMBL/GenBank/DDBJ databases">
        <title>Isolation of gut microbiota from human fecal samples.</title>
        <authorList>
            <person name="Pamer E.G."/>
            <person name="Barat B."/>
            <person name="Waligurski E."/>
            <person name="Medina S."/>
            <person name="Paddock L."/>
            <person name="Mostad J."/>
        </authorList>
    </citation>
    <scope>NUCLEOTIDE SEQUENCE [LARGE SCALE GENOMIC DNA]</scope>
    <source>
        <strain evidence="6 7">DFI.9.73</strain>
    </source>
</reference>
<feature type="transmembrane region" description="Helical" evidence="5">
    <location>
        <begin position="58"/>
        <end position="77"/>
    </location>
</feature>
<dbReference type="Proteomes" id="UP001524473">
    <property type="component" value="Unassembled WGS sequence"/>
</dbReference>
<feature type="transmembrane region" description="Helical" evidence="5">
    <location>
        <begin position="262"/>
        <end position="282"/>
    </location>
</feature>
<dbReference type="PANTHER" id="PTHR43427">
    <property type="entry name" value="CHLORIDE CHANNEL PROTEIN CLC-E"/>
    <property type="match status" value="1"/>
</dbReference>
<sequence length="422" mass="45028">MEERKEALEMAKRVLRYFLAFLKWVLAAVVLGGICGSVGTLFHKTIDFATEFRMGHPWMVWFLPLAGILTLLLYRLCKVSFGAGTNLIIESVSTNEHVPAFLAPLIFAGTSLSHLFGASVGREGAALQLGGSIGHNFGELLHFDEDDVRVLAMCGMTACFSALFGTPLTAAIFVLEVISVGAIRYNAFLPCIIASYSAFVTAGLWGVKPLVFTLVNEIPELSTASFLQVTGLAALCGLVGILFCVAIHSATHFSGKLFRNPYLRIALGGLLMAVLTTVFGLYDYNGAGTDIIQNAMNGNVKPAAFLLKILLTALCVGVGFRGGEIVPTMFVGATFGCMMGPLLGLDPDFAAAIALVALFCSVVNCPIASIFLAVELFGTLNLPLFAIAIAVSYVLSGYFGLYSSQKIVFSKIKQQIIDANTK</sequence>
<dbReference type="InterPro" id="IPR014743">
    <property type="entry name" value="Cl-channel_core"/>
</dbReference>
<dbReference type="InterPro" id="IPR050368">
    <property type="entry name" value="ClC-type_chloride_channel"/>
</dbReference>
<feature type="transmembrane region" description="Helical" evidence="5">
    <location>
        <begin position="150"/>
        <end position="175"/>
    </location>
</feature>
<dbReference type="SUPFAM" id="SSF81340">
    <property type="entry name" value="Clc chloride channel"/>
    <property type="match status" value="1"/>
</dbReference>
<evidence type="ECO:0000256" key="5">
    <source>
        <dbReference type="SAM" id="Phobius"/>
    </source>
</evidence>
<feature type="transmembrane region" description="Helical" evidence="5">
    <location>
        <begin position="349"/>
        <end position="373"/>
    </location>
</feature>
<evidence type="ECO:0000256" key="1">
    <source>
        <dbReference type="ARBA" id="ARBA00004141"/>
    </source>
</evidence>
<keyword evidence="4 5" id="KW-0472">Membrane</keyword>
<evidence type="ECO:0000313" key="6">
    <source>
        <dbReference type="EMBL" id="MCQ4841735.1"/>
    </source>
</evidence>
<keyword evidence="3 5" id="KW-1133">Transmembrane helix</keyword>
<dbReference type="GeneID" id="90531935"/>
<dbReference type="InterPro" id="IPR001807">
    <property type="entry name" value="ClC"/>
</dbReference>
<accession>A0ABT1S470</accession>
<dbReference type="RefSeq" id="WP_242871080.1">
    <property type="nucleotide sequence ID" value="NZ_CABKVV010000013.1"/>
</dbReference>
<keyword evidence="7" id="KW-1185">Reference proteome</keyword>
<name>A0ABT1S470_9FIRM</name>
<comment type="subcellular location">
    <subcellularLocation>
        <location evidence="1">Membrane</location>
        <topology evidence="1">Multi-pass membrane protein</topology>
    </subcellularLocation>
</comment>
<feature type="transmembrane region" description="Helical" evidence="5">
    <location>
        <begin position="187"/>
        <end position="206"/>
    </location>
</feature>